<dbReference type="RefSeq" id="WP_045365184.1">
    <property type="nucleotide sequence ID" value="NZ_AP014648.1"/>
</dbReference>
<dbReference type="HOGENOM" id="CLU_051715_3_0_5"/>
<dbReference type="InterPro" id="IPR050228">
    <property type="entry name" value="Carboxylesterase_BioH"/>
</dbReference>
<gene>
    <name evidence="2" type="ORF">GL4_1019</name>
</gene>
<dbReference type="Proteomes" id="UP000031643">
    <property type="component" value="Chromosome"/>
</dbReference>
<dbReference type="OrthoDB" id="9814966at2"/>
<dbReference type="Gene3D" id="3.40.50.1820">
    <property type="entry name" value="alpha/beta hydrolase"/>
    <property type="match status" value="1"/>
</dbReference>
<dbReference type="KEGG" id="mcg:GL4_1019"/>
<name>A0A0A8K3A9_9HYPH</name>
<reference evidence="2 3" key="1">
    <citation type="submission" date="2014-09" db="EMBL/GenBank/DDBJ databases">
        <title>Genome sequencing of Methyloceanibacter caenitepidi Gela4.</title>
        <authorList>
            <person name="Takeuchi M."/>
            <person name="Susumu S."/>
            <person name="Kamagata Y."/>
            <person name="Oshima K."/>
            <person name="Hattori M."/>
            <person name="Iwasaki W."/>
        </authorList>
    </citation>
    <scope>NUCLEOTIDE SEQUENCE [LARGE SCALE GENOMIC DNA]</scope>
    <source>
        <strain evidence="2 3">Gela4</strain>
    </source>
</reference>
<evidence type="ECO:0000313" key="3">
    <source>
        <dbReference type="Proteomes" id="UP000031643"/>
    </source>
</evidence>
<feature type="domain" description="AB hydrolase-1" evidence="1">
    <location>
        <begin position="5"/>
        <end position="242"/>
    </location>
</feature>
<proteinExistence type="predicted"/>
<dbReference type="AlphaFoldDB" id="A0A0A8K3A9"/>
<organism evidence="2 3">
    <name type="scientific">Methyloceanibacter caenitepidi</name>
    <dbReference type="NCBI Taxonomy" id="1384459"/>
    <lineage>
        <taxon>Bacteria</taxon>
        <taxon>Pseudomonadati</taxon>
        <taxon>Pseudomonadota</taxon>
        <taxon>Alphaproteobacteria</taxon>
        <taxon>Hyphomicrobiales</taxon>
        <taxon>Hyphomicrobiaceae</taxon>
        <taxon>Methyloceanibacter</taxon>
    </lineage>
</organism>
<evidence type="ECO:0000259" key="1">
    <source>
        <dbReference type="Pfam" id="PF12697"/>
    </source>
</evidence>
<evidence type="ECO:0000313" key="2">
    <source>
        <dbReference type="EMBL" id="BAQ16479.1"/>
    </source>
</evidence>
<sequence>MADTIVMVHGVNCGGWCFDPFRAVFEARGFECLTPDLIGHGADKANGIQKLTGVGISDYRTQMRDLVAALPKKPILLGHSLGAVIAQQLAAEGLAEKLVLASPAPRAGILPSTDGQKQLCQDLMSLGAFWTRAFDPNFEIASAIRLNRLPPDRQRQVFEAFGPESGRALFELFFWMFDRTAAAAVDTAAVACPVLTLSGTEDNVVPLAAAKETADAYPGSPFWALEGHAHMLVVEEGADEIAGRIADWLEGEPRRNTDDSD</sequence>
<keyword evidence="3" id="KW-1185">Reference proteome</keyword>
<dbReference type="EMBL" id="AP014648">
    <property type="protein sequence ID" value="BAQ16479.1"/>
    <property type="molecule type" value="Genomic_DNA"/>
</dbReference>
<dbReference type="PRINTS" id="PR00111">
    <property type="entry name" value="ABHYDROLASE"/>
</dbReference>
<dbReference type="SUPFAM" id="SSF53474">
    <property type="entry name" value="alpha/beta-Hydrolases"/>
    <property type="match status" value="1"/>
</dbReference>
<dbReference type="Pfam" id="PF12697">
    <property type="entry name" value="Abhydrolase_6"/>
    <property type="match status" value="1"/>
</dbReference>
<dbReference type="PANTHER" id="PTHR43194:SF2">
    <property type="entry name" value="PEROXISOMAL MEMBRANE PROTEIN LPX1"/>
    <property type="match status" value="1"/>
</dbReference>
<dbReference type="PANTHER" id="PTHR43194">
    <property type="entry name" value="HYDROLASE ALPHA/BETA FOLD FAMILY"/>
    <property type="match status" value="1"/>
</dbReference>
<protein>
    <recommendedName>
        <fullName evidence="1">AB hydrolase-1 domain-containing protein</fullName>
    </recommendedName>
</protein>
<dbReference type="InterPro" id="IPR000073">
    <property type="entry name" value="AB_hydrolase_1"/>
</dbReference>
<accession>A0A0A8K3A9</accession>
<dbReference type="InterPro" id="IPR029058">
    <property type="entry name" value="AB_hydrolase_fold"/>
</dbReference>